<gene>
    <name evidence="4" type="ORF">G6F50_001647</name>
</gene>
<feature type="coiled-coil region" evidence="2">
    <location>
        <begin position="171"/>
        <end position="215"/>
    </location>
</feature>
<comment type="caution">
    <text evidence="4">The sequence shown here is derived from an EMBL/GenBank/DDBJ whole genome shotgun (WGS) entry which is preliminary data.</text>
</comment>
<organism evidence="4 5">
    <name type="scientific">Rhizopus delemar</name>
    <dbReference type="NCBI Taxonomy" id="936053"/>
    <lineage>
        <taxon>Eukaryota</taxon>
        <taxon>Fungi</taxon>
        <taxon>Fungi incertae sedis</taxon>
        <taxon>Mucoromycota</taxon>
        <taxon>Mucoromycotina</taxon>
        <taxon>Mucoromycetes</taxon>
        <taxon>Mucorales</taxon>
        <taxon>Mucorineae</taxon>
        <taxon>Rhizopodaceae</taxon>
        <taxon>Rhizopus</taxon>
    </lineage>
</organism>
<dbReference type="SUPFAM" id="SSF81296">
    <property type="entry name" value="E set domains"/>
    <property type="match status" value="1"/>
</dbReference>
<name>A0A9P6ZBH1_9FUNG</name>
<dbReference type="InterPro" id="IPR003172">
    <property type="entry name" value="ML_dom"/>
</dbReference>
<dbReference type="Proteomes" id="UP000740926">
    <property type="component" value="Unassembled WGS sequence"/>
</dbReference>
<dbReference type="AlphaFoldDB" id="A0A9P6ZBH1"/>
<keyword evidence="2" id="KW-0175">Coiled coil</keyword>
<dbReference type="InterPro" id="IPR014756">
    <property type="entry name" value="Ig_E-set"/>
</dbReference>
<evidence type="ECO:0000256" key="2">
    <source>
        <dbReference type="SAM" id="Coils"/>
    </source>
</evidence>
<sequence>MVHCSSDIFNQTRHASLPSYANGLITKCEDTEQEQLTIGYAYVTPNPPIKGHQFTVGFQGFLSQNIAPGAKIDLTLKYGSVQLYKAALDFCETIMLVNRACPLEDGVVTFEESFVIPLEVQLATRLSVDSMTKTTVNRFCLQIDNSMKQMNETKESAINVQTEITTNNDMLNVLKAKNEEMQNTFNQIDQLENIVNRVKDTYNAVANNLDQMERAISASTSNISFGLGKKSSNVTVQPYFPPPGHVNIYNTDELFESISSSK</sequence>
<accession>A0A9P6ZBH1</accession>
<proteinExistence type="predicted"/>
<keyword evidence="5" id="KW-1185">Reference proteome</keyword>
<dbReference type="EMBL" id="JAANIU010000139">
    <property type="protein sequence ID" value="KAG1574809.1"/>
    <property type="molecule type" value="Genomic_DNA"/>
</dbReference>
<evidence type="ECO:0000256" key="1">
    <source>
        <dbReference type="ARBA" id="ARBA00016056"/>
    </source>
</evidence>
<dbReference type="Pfam" id="PF02221">
    <property type="entry name" value="E1_DerP2_DerF2"/>
    <property type="match status" value="1"/>
</dbReference>
<dbReference type="SMART" id="SM00737">
    <property type="entry name" value="ML"/>
    <property type="match status" value="1"/>
</dbReference>
<evidence type="ECO:0000313" key="5">
    <source>
        <dbReference type="Proteomes" id="UP000740926"/>
    </source>
</evidence>
<reference evidence="4 5" key="1">
    <citation type="journal article" date="2020" name="Microb. Genom.">
        <title>Genetic diversity of clinical and environmental Mucorales isolates obtained from an investigation of mucormycosis cases among solid organ transplant recipients.</title>
        <authorList>
            <person name="Nguyen M.H."/>
            <person name="Kaul D."/>
            <person name="Muto C."/>
            <person name="Cheng S.J."/>
            <person name="Richter R.A."/>
            <person name="Bruno V.M."/>
            <person name="Liu G."/>
            <person name="Beyhan S."/>
            <person name="Sundermann A.J."/>
            <person name="Mounaud S."/>
            <person name="Pasculle A.W."/>
            <person name="Nierman W.C."/>
            <person name="Driscoll E."/>
            <person name="Cumbie R."/>
            <person name="Clancy C.J."/>
            <person name="Dupont C.L."/>
        </authorList>
    </citation>
    <scope>NUCLEOTIDE SEQUENCE [LARGE SCALE GENOMIC DNA]</scope>
    <source>
        <strain evidence="4 5">GL24</strain>
    </source>
</reference>
<evidence type="ECO:0000259" key="3">
    <source>
        <dbReference type="SMART" id="SM00737"/>
    </source>
</evidence>
<evidence type="ECO:0000313" key="4">
    <source>
        <dbReference type="EMBL" id="KAG1574809.1"/>
    </source>
</evidence>
<protein>
    <recommendedName>
        <fullName evidence="1">Phosphatidylglycerol/phosphatidylinositol transfer protein</fullName>
    </recommendedName>
</protein>
<feature type="domain" description="MD-2-related lipid-recognition" evidence="3">
    <location>
        <begin position="25"/>
        <end position="145"/>
    </location>
</feature>